<comment type="caution">
    <text evidence="2">The sequence shown here is derived from an EMBL/GenBank/DDBJ whole genome shotgun (WGS) entry which is preliminary data.</text>
</comment>
<dbReference type="Gene3D" id="3.40.50.1110">
    <property type="entry name" value="SGNH hydrolase"/>
    <property type="match status" value="1"/>
</dbReference>
<dbReference type="EMBL" id="QZWG01000014">
    <property type="protein sequence ID" value="RZB67612.1"/>
    <property type="molecule type" value="Genomic_DNA"/>
</dbReference>
<sequence length="101" mass="11036">MTINSIRGLQHQASIPYPFYSNIYTPILDMVQNPTKYGFAQTLQGCCGTGLLEMGPVCNAHDLTCPDSSKYLFCDAVHLTEAGNYVLAESGRQNVLPYLGS</sequence>
<dbReference type="Proteomes" id="UP000289340">
    <property type="component" value="Chromosome 14"/>
</dbReference>
<reference evidence="2 3" key="1">
    <citation type="submission" date="2018-09" db="EMBL/GenBank/DDBJ databases">
        <title>A high-quality reference genome of wild soybean provides a powerful tool to mine soybean genomes.</title>
        <authorList>
            <person name="Xie M."/>
            <person name="Chung C.Y.L."/>
            <person name="Li M.-W."/>
            <person name="Wong F.-L."/>
            <person name="Chan T.-F."/>
            <person name="Lam H.-M."/>
        </authorList>
    </citation>
    <scope>NUCLEOTIDE SEQUENCE [LARGE SCALE GENOMIC DNA]</scope>
    <source>
        <strain evidence="3">cv. W05</strain>
        <tissue evidence="2">Hypocotyl of etiolated seedlings</tissue>
    </source>
</reference>
<evidence type="ECO:0000313" key="3">
    <source>
        <dbReference type="Proteomes" id="UP000289340"/>
    </source>
</evidence>
<dbReference type="InterPro" id="IPR036514">
    <property type="entry name" value="SGNH_hydro_sf"/>
</dbReference>
<name>A0A445H235_GLYSO</name>
<evidence type="ECO:0000256" key="1">
    <source>
        <dbReference type="ARBA" id="ARBA00022729"/>
    </source>
</evidence>
<dbReference type="PANTHER" id="PTHR45642">
    <property type="entry name" value="GDSL ESTERASE/LIPASE EXL3"/>
    <property type="match status" value="1"/>
</dbReference>
<dbReference type="InterPro" id="IPR050592">
    <property type="entry name" value="GDSL_lipolytic_enzyme"/>
</dbReference>
<proteinExistence type="predicted"/>
<protein>
    <submittedName>
        <fullName evidence="2">GDSL esterase/lipase</fullName>
    </submittedName>
</protein>
<accession>A0A445H235</accession>
<keyword evidence="3" id="KW-1185">Reference proteome</keyword>
<evidence type="ECO:0000313" key="2">
    <source>
        <dbReference type="EMBL" id="RZB67612.1"/>
    </source>
</evidence>
<keyword evidence="1" id="KW-0732">Signal</keyword>
<organism evidence="2 3">
    <name type="scientific">Glycine soja</name>
    <name type="common">Wild soybean</name>
    <dbReference type="NCBI Taxonomy" id="3848"/>
    <lineage>
        <taxon>Eukaryota</taxon>
        <taxon>Viridiplantae</taxon>
        <taxon>Streptophyta</taxon>
        <taxon>Embryophyta</taxon>
        <taxon>Tracheophyta</taxon>
        <taxon>Spermatophyta</taxon>
        <taxon>Magnoliopsida</taxon>
        <taxon>eudicotyledons</taxon>
        <taxon>Gunneridae</taxon>
        <taxon>Pentapetalae</taxon>
        <taxon>rosids</taxon>
        <taxon>fabids</taxon>
        <taxon>Fabales</taxon>
        <taxon>Fabaceae</taxon>
        <taxon>Papilionoideae</taxon>
        <taxon>50 kb inversion clade</taxon>
        <taxon>NPAAA clade</taxon>
        <taxon>indigoferoid/millettioid clade</taxon>
        <taxon>Phaseoleae</taxon>
        <taxon>Glycine</taxon>
        <taxon>Glycine subgen. Soja</taxon>
    </lineage>
</organism>
<dbReference type="PANTHER" id="PTHR45642:SF139">
    <property type="entry name" value="SGNH HYDROLASE-TYPE ESTERASE DOMAIN-CONTAINING PROTEIN"/>
    <property type="match status" value="1"/>
</dbReference>
<gene>
    <name evidence="2" type="ORF">D0Y65_037797</name>
</gene>
<dbReference type="AlphaFoldDB" id="A0A445H235"/>